<dbReference type="Proteomes" id="UP000275951">
    <property type="component" value="Chromosome"/>
</dbReference>
<organism evidence="1 2">
    <name type="scientific">Trueperella pyogenes</name>
    <dbReference type="NCBI Taxonomy" id="1661"/>
    <lineage>
        <taxon>Bacteria</taxon>
        <taxon>Bacillati</taxon>
        <taxon>Actinomycetota</taxon>
        <taxon>Actinomycetes</taxon>
        <taxon>Actinomycetales</taxon>
        <taxon>Actinomycetaceae</taxon>
        <taxon>Trueperella</taxon>
    </lineage>
</organism>
<reference evidence="1 2" key="1">
    <citation type="submission" date="2018-11" db="EMBL/GenBank/DDBJ databases">
        <title>Multidrug-resistant genes are associated with an 42-kb island TGI1 carrying a complex class 1 integron in a Trueperella pyogenes.</title>
        <authorList>
            <person name="Dong W."/>
        </authorList>
    </citation>
    <scope>NUCLEOTIDE SEQUENCE [LARGE SCALE GENOMIC DNA]</scope>
    <source>
        <strain evidence="1 2">TP4</strain>
    </source>
</reference>
<dbReference type="NCBIfam" id="TIGR03085">
    <property type="entry name" value="TIGR03085 family metal-binding protein"/>
    <property type="match status" value="1"/>
</dbReference>
<dbReference type="InterPro" id="IPR017519">
    <property type="entry name" value="CHP03085"/>
</dbReference>
<evidence type="ECO:0000313" key="2">
    <source>
        <dbReference type="Proteomes" id="UP000275951"/>
    </source>
</evidence>
<protein>
    <submittedName>
        <fullName evidence="1">TIGR03085 family protein</fullName>
    </submittedName>
</protein>
<evidence type="ECO:0000313" key="1">
    <source>
        <dbReference type="EMBL" id="AZR06702.1"/>
    </source>
</evidence>
<accession>A0A3Q9GFQ9</accession>
<dbReference type="NCBIfam" id="TIGR03083">
    <property type="entry name" value="maleylpyruvate isomerase family mycothiol-dependent enzyme"/>
    <property type="match status" value="1"/>
</dbReference>
<proteinExistence type="predicted"/>
<name>A0A3Q9GFQ9_9ACTO</name>
<dbReference type="AlphaFoldDB" id="A0A3Q9GFQ9"/>
<sequence length="211" mass="23386">MSFSSDERRRLADLLLAKGPDAPTLCEGWLTRDLAAHLWIREHRLDAAVGMFVPAVEGHLESTTARVKERPYGQLVGDWAGGPGKFNPVRSIDRWLNLAEHFVHHEDVRRGQWMVDGSVTEPRDLTEEENTALTRAVVPIAKLFLRHSEHSIQIRIPGRVTLDLHPKSADQGSVITVAGVPGEVLLWLFGRDAVHVAITPEGAPDPRSAKP</sequence>
<dbReference type="RefSeq" id="WP_114949335.1">
    <property type="nucleotide sequence ID" value="NZ_CP033905.1"/>
</dbReference>
<dbReference type="EMBL" id="CP033905">
    <property type="protein sequence ID" value="AZR06702.1"/>
    <property type="molecule type" value="Genomic_DNA"/>
</dbReference>
<gene>
    <name evidence="1" type="ORF">EBQ10_04920</name>
</gene>
<dbReference type="InterPro" id="IPR017517">
    <property type="entry name" value="Maleyloyr_isom"/>
</dbReference>